<dbReference type="InterPro" id="IPR051245">
    <property type="entry name" value="eIF5-mimic_regulator"/>
</dbReference>
<evidence type="ECO:0000256" key="1">
    <source>
        <dbReference type="ARBA" id="ARBA00008151"/>
    </source>
</evidence>
<dbReference type="PANTHER" id="PTHR14208:SF2">
    <property type="entry name" value="PROTEIN KRASAVIETZ"/>
    <property type="match status" value="1"/>
</dbReference>
<organism evidence="4 5">
    <name type="scientific">Sphagnum jensenii</name>
    <dbReference type="NCBI Taxonomy" id="128206"/>
    <lineage>
        <taxon>Eukaryota</taxon>
        <taxon>Viridiplantae</taxon>
        <taxon>Streptophyta</taxon>
        <taxon>Embryophyta</taxon>
        <taxon>Bryophyta</taxon>
        <taxon>Sphagnophytina</taxon>
        <taxon>Sphagnopsida</taxon>
        <taxon>Sphagnales</taxon>
        <taxon>Sphagnaceae</taxon>
        <taxon>Sphagnum</taxon>
    </lineage>
</organism>
<gene>
    <name evidence="4" type="ORF">CSSPJE1EN1_LOCUS10671</name>
</gene>
<dbReference type="CDD" id="cd11560">
    <property type="entry name" value="W2_eIF5C_like"/>
    <property type="match status" value="1"/>
</dbReference>
<keyword evidence="2" id="KW-0732">Signal</keyword>
<name>A0ABP0WEB0_9BRYO</name>
<dbReference type="InterPro" id="IPR003307">
    <property type="entry name" value="W2_domain"/>
</dbReference>
<dbReference type="InterPro" id="IPR043510">
    <property type="entry name" value="W2_5MP1/2"/>
</dbReference>
<comment type="similarity">
    <text evidence="1">Belongs to the BZW family.</text>
</comment>
<dbReference type="SUPFAM" id="SSF48371">
    <property type="entry name" value="ARM repeat"/>
    <property type="match status" value="1"/>
</dbReference>
<dbReference type="Gene3D" id="1.25.40.180">
    <property type="match status" value="1"/>
</dbReference>
<dbReference type="SMART" id="SM00515">
    <property type="entry name" value="eIF5C"/>
    <property type="match status" value="1"/>
</dbReference>
<dbReference type="InterPro" id="IPR057397">
    <property type="entry name" value="HEAT_5MP1_2"/>
</dbReference>
<feature type="signal peptide" evidence="2">
    <location>
        <begin position="1"/>
        <end position="15"/>
    </location>
</feature>
<protein>
    <recommendedName>
        <fullName evidence="3">W2 domain-containing protein</fullName>
    </recommendedName>
</protein>
<evidence type="ECO:0000256" key="2">
    <source>
        <dbReference type="SAM" id="SignalP"/>
    </source>
</evidence>
<dbReference type="Pfam" id="PF02020">
    <property type="entry name" value="W2"/>
    <property type="match status" value="1"/>
</dbReference>
<reference evidence="4" key="1">
    <citation type="submission" date="2024-02" db="EMBL/GenBank/DDBJ databases">
        <authorList>
            <consortium name="ELIXIR-Norway"/>
            <consortium name="Elixir Norway"/>
        </authorList>
    </citation>
    <scope>NUCLEOTIDE SEQUENCE</scope>
</reference>
<dbReference type="Proteomes" id="UP001497444">
    <property type="component" value="Chromosome 17"/>
</dbReference>
<dbReference type="Pfam" id="PF25504">
    <property type="entry name" value="HEAT_5MP1_2"/>
    <property type="match status" value="1"/>
</dbReference>
<accession>A0ABP0WEB0</accession>
<feature type="domain" description="W2" evidence="3">
    <location>
        <begin position="274"/>
        <end position="439"/>
    </location>
</feature>
<proteinExistence type="inferred from homology"/>
<evidence type="ECO:0000313" key="5">
    <source>
        <dbReference type="Proteomes" id="UP001497444"/>
    </source>
</evidence>
<evidence type="ECO:0000313" key="4">
    <source>
        <dbReference type="EMBL" id="CAK9265193.1"/>
    </source>
</evidence>
<dbReference type="EMBL" id="OZ020112">
    <property type="protein sequence ID" value="CAK9265193.1"/>
    <property type="molecule type" value="Genomic_DNA"/>
</dbReference>
<keyword evidence="5" id="KW-1185">Reference proteome</keyword>
<dbReference type="PANTHER" id="PTHR14208">
    <property type="entry name" value="BASIC LEUCINE ZIPPER AND W2 DOMAIN-CONTAINING PROTEIN"/>
    <property type="match status" value="1"/>
</dbReference>
<dbReference type="InterPro" id="IPR016024">
    <property type="entry name" value="ARM-type_fold"/>
</dbReference>
<sequence>MFIFLFLLVFEKCRPGVVQLEGEADPWVCQTSFFEAWVGTRIKTRKRNIAVPLDTATFGDAVVQIYLEHHGDLELIAKDIDAADLDFSRYGDTFFEVVFTGGPNQPGTTKPEEGARQPYSVLNCEATRESILPYVLFLQKIIRRRPFMIKTLENVMRRLLQSLELFEAEDRKKLAIFTALTFSQKLSGLPAETIFSALLSDSLVAKGLVLGFVTDFFKEYLVDYSLDDLVGLLKRAKMEDRLLDFFPMQKRTLDCFAEHFSKEGLGVLVEYNRKKVFDLKLKELRTTLTDQIAENVDLAEVTEMVKQRRKEANLPDVDVVRTIWDAIMDAVEWSGKNQQQNSNLALRQVKTWGKLLGTFCTTAKLEMDLIYKIQTHCYEDAKLMKLFPEIVQALYDQDVLAEDTVLTWFRKGTNPKGRQTFVKGLEPFVKWLEEAEEED</sequence>
<dbReference type="PROSITE" id="PS51363">
    <property type="entry name" value="W2"/>
    <property type="match status" value="1"/>
</dbReference>
<evidence type="ECO:0000259" key="3">
    <source>
        <dbReference type="PROSITE" id="PS51363"/>
    </source>
</evidence>
<feature type="chain" id="PRO_5046256129" description="W2 domain-containing protein" evidence="2">
    <location>
        <begin position="16"/>
        <end position="439"/>
    </location>
</feature>